<proteinExistence type="predicted"/>
<dbReference type="AlphaFoldDB" id="A0AAN9LAY4"/>
<feature type="region of interest" description="Disordered" evidence="1">
    <location>
        <begin position="1"/>
        <end position="45"/>
    </location>
</feature>
<keyword evidence="3" id="KW-1185">Reference proteome</keyword>
<feature type="compositionally biased region" description="Low complexity" evidence="1">
    <location>
        <begin position="69"/>
        <end position="78"/>
    </location>
</feature>
<comment type="caution">
    <text evidence="2">The sequence shown here is derived from an EMBL/GenBank/DDBJ whole genome shotgun (WGS) entry which is preliminary data.</text>
</comment>
<feature type="region of interest" description="Disordered" evidence="1">
    <location>
        <begin position="69"/>
        <end position="94"/>
    </location>
</feature>
<evidence type="ECO:0000313" key="2">
    <source>
        <dbReference type="EMBL" id="KAK7332680.1"/>
    </source>
</evidence>
<evidence type="ECO:0000313" key="3">
    <source>
        <dbReference type="Proteomes" id="UP001374584"/>
    </source>
</evidence>
<dbReference type="EMBL" id="JAYMYR010000011">
    <property type="protein sequence ID" value="KAK7332680.1"/>
    <property type="molecule type" value="Genomic_DNA"/>
</dbReference>
<reference evidence="2 3" key="1">
    <citation type="submission" date="2024-01" db="EMBL/GenBank/DDBJ databases">
        <title>The genomes of 5 underutilized Papilionoideae crops provide insights into root nodulation and disease resistanc.</title>
        <authorList>
            <person name="Jiang F."/>
        </authorList>
    </citation>
    <scope>NUCLEOTIDE SEQUENCE [LARGE SCALE GENOMIC DNA]</scope>
    <source>
        <strain evidence="2">JINMINGXINNONG_FW02</strain>
        <tissue evidence="2">Leaves</tissue>
    </source>
</reference>
<dbReference type="Proteomes" id="UP001374584">
    <property type="component" value="Unassembled WGS sequence"/>
</dbReference>
<evidence type="ECO:0000256" key="1">
    <source>
        <dbReference type="SAM" id="MobiDB-lite"/>
    </source>
</evidence>
<organism evidence="2 3">
    <name type="scientific">Phaseolus coccineus</name>
    <name type="common">Scarlet runner bean</name>
    <name type="synonym">Phaseolus multiflorus</name>
    <dbReference type="NCBI Taxonomy" id="3886"/>
    <lineage>
        <taxon>Eukaryota</taxon>
        <taxon>Viridiplantae</taxon>
        <taxon>Streptophyta</taxon>
        <taxon>Embryophyta</taxon>
        <taxon>Tracheophyta</taxon>
        <taxon>Spermatophyta</taxon>
        <taxon>Magnoliopsida</taxon>
        <taxon>eudicotyledons</taxon>
        <taxon>Gunneridae</taxon>
        <taxon>Pentapetalae</taxon>
        <taxon>rosids</taxon>
        <taxon>fabids</taxon>
        <taxon>Fabales</taxon>
        <taxon>Fabaceae</taxon>
        <taxon>Papilionoideae</taxon>
        <taxon>50 kb inversion clade</taxon>
        <taxon>NPAAA clade</taxon>
        <taxon>indigoferoid/millettioid clade</taxon>
        <taxon>Phaseoleae</taxon>
        <taxon>Phaseolus</taxon>
    </lineage>
</organism>
<name>A0AAN9LAY4_PHACN</name>
<feature type="compositionally biased region" description="Polar residues" evidence="1">
    <location>
        <begin position="28"/>
        <end position="45"/>
    </location>
</feature>
<gene>
    <name evidence="2" type="ORF">VNO80_29435</name>
</gene>
<feature type="compositionally biased region" description="Basic and acidic residues" evidence="1">
    <location>
        <begin position="1"/>
        <end position="19"/>
    </location>
</feature>
<accession>A0AAN9LAY4</accession>
<sequence length="94" mass="10172">MRKVEKENVNKRDIEKKSTQQEGLPHTILSQQENEPAHSCSSTTEHTLSFTLTCAPAYPAHPSFFSLPHPSLFLSPSSDSEHAAPSGKGSVLGA</sequence>
<protein>
    <submittedName>
        <fullName evidence="2">Uncharacterized protein</fullName>
    </submittedName>
</protein>